<protein>
    <recommendedName>
        <fullName evidence="6">7,8-dihydroneopterin aldolase</fullName>
        <ecNumber evidence="6">4.1.2.25</ecNumber>
    </recommendedName>
</protein>
<sequence length="122" mass="13781">MTDRILLTRIAVYAYHGLHPEEEKLGQRFYVSVEARLDLRPAGVSDDWRRTVSYDRLAKIVVDVATERRFSLIEALAEAIAQQVLATYAQVESLVVRVEKPAAPIPIILDGVAIEIERHRDG</sequence>
<gene>
    <name evidence="8" type="primary">folB</name>
    <name evidence="8" type="ORF">EYW49_11715</name>
</gene>
<dbReference type="InterPro" id="IPR006156">
    <property type="entry name" value="Dihydroneopterin_aldolase"/>
</dbReference>
<dbReference type="GO" id="GO:0005737">
    <property type="term" value="C:cytoplasm"/>
    <property type="evidence" value="ECO:0007669"/>
    <property type="project" value="TreeGrafter"/>
</dbReference>
<dbReference type="NCBIfam" id="TIGR00526">
    <property type="entry name" value="folB_dom"/>
    <property type="match status" value="1"/>
</dbReference>
<keyword evidence="5 6" id="KW-0456">Lyase</keyword>
<dbReference type="EMBL" id="SJFN01000015">
    <property type="protein sequence ID" value="TBW37416.1"/>
    <property type="molecule type" value="Genomic_DNA"/>
</dbReference>
<evidence type="ECO:0000256" key="5">
    <source>
        <dbReference type="ARBA" id="ARBA00023239"/>
    </source>
</evidence>
<dbReference type="OrthoDB" id="9808041at2"/>
<dbReference type="PANTHER" id="PTHR42844:SF1">
    <property type="entry name" value="DIHYDRONEOPTERIN ALDOLASE 1-RELATED"/>
    <property type="match status" value="1"/>
</dbReference>
<dbReference type="GO" id="GO:0046654">
    <property type="term" value="P:tetrahydrofolate biosynthetic process"/>
    <property type="evidence" value="ECO:0007669"/>
    <property type="project" value="UniProtKB-UniRule"/>
</dbReference>
<dbReference type="CDD" id="cd00534">
    <property type="entry name" value="DHNA_DHNTPE"/>
    <property type="match status" value="1"/>
</dbReference>
<feature type="domain" description="Dihydroneopterin aldolase/epimerase" evidence="7">
    <location>
        <begin position="5"/>
        <end position="118"/>
    </location>
</feature>
<dbReference type="FunFam" id="3.30.1130.10:FF:000003">
    <property type="entry name" value="7,8-dihydroneopterin aldolase"/>
    <property type="match status" value="1"/>
</dbReference>
<dbReference type="RefSeq" id="WP_131309754.1">
    <property type="nucleotide sequence ID" value="NZ_SJFN01000015.1"/>
</dbReference>
<dbReference type="GO" id="GO:0004150">
    <property type="term" value="F:dihydroneopterin aldolase activity"/>
    <property type="evidence" value="ECO:0007669"/>
    <property type="project" value="UniProtKB-UniRule"/>
</dbReference>
<comment type="function">
    <text evidence="6">Catalyzes the conversion of 7,8-dihydroneopterin to 6-hydroxymethyl-7,8-dihydropterin.</text>
</comment>
<dbReference type="AlphaFoldDB" id="A0A4Q9VPA1"/>
<dbReference type="GO" id="GO:0046656">
    <property type="term" value="P:folic acid biosynthetic process"/>
    <property type="evidence" value="ECO:0007669"/>
    <property type="project" value="UniProtKB-UniRule"/>
</dbReference>
<evidence type="ECO:0000256" key="1">
    <source>
        <dbReference type="ARBA" id="ARBA00001353"/>
    </source>
</evidence>
<dbReference type="Proteomes" id="UP000292781">
    <property type="component" value="Unassembled WGS sequence"/>
</dbReference>
<dbReference type="InterPro" id="IPR006157">
    <property type="entry name" value="FolB_dom"/>
</dbReference>
<name>A0A4Q9VPA1_9HYPH</name>
<keyword evidence="9" id="KW-1185">Reference proteome</keyword>
<evidence type="ECO:0000256" key="4">
    <source>
        <dbReference type="ARBA" id="ARBA00022909"/>
    </source>
</evidence>
<dbReference type="Gene3D" id="3.30.1130.10">
    <property type="match status" value="1"/>
</dbReference>
<dbReference type="PANTHER" id="PTHR42844">
    <property type="entry name" value="DIHYDRONEOPTERIN ALDOLASE 1-RELATED"/>
    <property type="match status" value="1"/>
</dbReference>
<comment type="similarity">
    <text evidence="3 6">Belongs to the DHNA family.</text>
</comment>
<accession>A0A4Q9VPA1</accession>
<organism evidence="8 9">
    <name type="scientific">Siculibacillus lacustris</name>
    <dbReference type="NCBI Taxonomy" id="1549641"/>
    <lineage>
        <taxon>Bacteria</taxon>
        <taxon>Pseudomonadati</taxon>
        <taxon>Pseudomonadota</taxon>
        <taxon>Alphaproteobacteria</taxon>
        <taxon>Hyphomicrobiales</taxon>
        <taxon>Ancalomicrobiaceae</taxon>
        <taxon>Siculibacillus</taxon>
    </lineage>
</organism>
<evidence type="ECO:0000256" key="6">
    <source>
        <dbReference type="RuleBase" id="RU362079"/>
    </source>
</evidence>
<evidence type="ECO:0000259" key="7">
    <source>
        <dbReference type="SMART" id="SM00905"/>
    </source>
</evidence>
<comment type="catalytic activity">
    <reaction evidence="1 6">
        <text>7,8-dihydroneopterin = 6-hydroxymethyl-7,8-dihydropterin + glycolaldehyde</text>
        <dbReference type="Rhea" id="RHEA:10540"/>
        <dbReference type="ChEBI" id="CHEBI:17001"/>
        <dbReference type="ChEBI" id="CHEBI:17071"/>
        <dbReference type="ChEBI" id="CHEBI:44841"/>
        <dbReference type="EC" id="4.1.2.25"/>
    </reaction>
</comment>
<dbReference type="UniPathway" id="UPA00077">
    <property type="reaction ID" value="UER00154"/>
</dbReference>
<comment type="caution">
    <text evidence="8">The sequence shown here is derived from an EMBL/GenBank/DDBJ whole genome shotgun (WGS) entry which is preliminary data.</text>
</comment>
<dbReference type="SMART" id="SM00905">
    <property type="entry name" value="FolB"/>
    <property type="match status" value="1"/>
</dbReference>
<dbReference type="NCBIfam" id="TIGR00525">
    <property type="entry name" value="folB"/>
    <property type="match status" value="1"/>
</dbReference>
<evidence type="ECO:0000313" key="8">
    <source>
        <dbReference type="EMBL" id="TBW37416.1"/>
    </source>
</evidence>
<dbReference type="Pfam" id="PF02152">
    <property type="entry name" value="FolB"/>
    <property type="match status" value="1"/>
</dbReference>
<dbReference type="SUPFAM" id="SSF55620">
    <property type="entry name" value="Tetrahydrobiopterin biosynthesis enzymes-like"/>
    <property type="match status" value="1"/>
</dbReference>
<evidence type="ECO:0000256" key="3">
    <source>
        <dbReference type="ARBA" id="ARBA00005708"/>
    </source>
</evidence>
<dbReference type="InterPro" id="IPR043133">
    <property type="entry name" value="GTP-CH-I_C/QueF"/>
</dbReference>
<comment type="pathway">
    <text evidence="2 6">Cofactor biosynthesis; tetrahydrofolate biosynthesis; 2-amino-4-hydroxy-6-hydroxymethyl-7,8-dihydropteridine diphosphate from 7,8-dihydroneopterin triphosphate: step 3/4.</text>
</comment>
<dbReference type="EC" id="4.1.2.25" evidence="6"/>
<evidence type="ECO:0000313" key="9">
    <source>
        <dbReference type="Proteomes" id="UP000292781"/>
    </source>
</evidence>
<reference evidence="8 9" key="1">
    <citation type="submission" date="2019-02" db="EMBL/GenBank/DDBJ databases">
        <title>Siculibacillus lacustris gen. nov., sp. nov., a new rosette-forming bacterium isolated from a freshwater crater lake (Lake St. Ana, Romania).</title>
        <authorList>
            <person name="Felfoldi T."/>
            <person name="Marton Z."/>
            <person name="Szabo A."/>
            <person name="Mentes A."/>
            <person name="Boka K."/>
            <person name="Marialigeti K."/>
            <person name="Mathe I."/>
            <person name="Koncz M."/>
            <person name="Schumann P."/>
            <person name="Toth E."/>
        </authorList>
    </citation>
    <scope>NUCLEOTIDE SEQUENCE [LARGE SCALE GENOMIC DNA]</scope>
    <source>
        <strain evidence="8 9">SA-279</strain>
    </source>
</reference>
<evidence type="ECO:0000256" key="2">
    <source>
        <dbReference type="ARBA" id="ARBA00005013"/>
    </source>
</evidence>
<proteinExistence type="inferred from homology"/>
<keyword evidence="4 6" id="KW-0289">Folate biosynthesis</keyword>